<protein>
    <submittedName>
        <fullName evidence="1">YdeI/OmpD-associated family protein</fullName>
    </submittedName>
</protein>
<dbReference type="Proteomes" id="UP001208017">
    <property type="component" value="Unassembled WGS sequence"/>
</dbReference>
<evidence type="ECO:0000313" key="2">
    <source>
        <dbReference type="Proteomes" id="UP001208017"/>
    </source>
</evidence>
<reference evidence="1 2" key="1">
    <citation type="submission" date="2022-11" db="EMBL/GenBank/DDBJ databases">
        <title>Study of microbial diversity in lake waters.</title>
        <authorList>
            <person name="Zhang J."/>
        </authorList>
    </citation>
    <scope>NUCLEOTIDE SEQUENCE [LARGE SCALE GENOMIC DNA]</scope>
    <source>
        <strain evidence="1 2">DT12</strain>
    </source>
</reference>
<keyword evidence="2" id="KW-1185">Reference proteome</keyword>
<organism evidence="1 2">
    <name type="scientific">Tumebacillus lacus</name>
    <dbReference type="NCBI Taxonomy" id="2995335"/>
    <lineage>
        <taxon>Bacteria</taxon>
        <taxon>Bacillati</taxon>
        <taxon>Bacillota</taxon>
        <taxon>Bacilli</taxon>
        <taxon>Bacillales</taxon>
        <taxon>Alicyclobacillaceae</taxon>
        <taxon>Tumebacillus</taxon>
    </lineage>
</organism>
<dbReference type="Pfam" id="PF13376">
    <property type="entry name" value="OmdA"/>
    <property type="match status" value="1"/>
</dbReference>
<gene>
    <name evidence="1" type="ORF">OS242_07110</name>
</gene>
<comment type="caution">
    <text evidence="1">The sequence shown here is derived from an EMBL/GenBank/DDBJ whole genome shotgun (WGS) entry which is preliminary data.</text>
</comment>
<sequence>MDAGLMKKLRMPQGKLLLCNAPDEFTELMTPLPEGMEFTDDMTAGPFEYVQVFVRDQAELDEWGPKAIAAVTYDGLLWIVYPKKSSKIKTDISRDHGWEQLRASGWDGIAIVSVDETWSAMRLRPIALSGVRERTPPSARPKLSKEELAERTVTVPDDLAAAFAAHPKALEFYESIAYSNKKAYVEWITSAKRDETRSARVEKTIEKLENGLKNPTLKG</sequence>
<dbReference type="EMBL" id="JAPMLT010000002">
    <property type="protein sequence ID" value="MCX7569730.1"/>
    <property type="molecule type" value="Genomic_DNA"/>
</dbReference>
<accession>A0ABT3WYJ9</accession>
<dbReference type="RefSeq" id="WP_267150959.1">
    <property type="nucleotide sequence ID" value="NZ_JAPMLT010000002.1"/>
</dbReference>
<name>A0ABT3WYJ9_9BACL</name>
<evidence type="ECO:0000313" key="1">
    <source>
        <dbReference type="EMBL" id="MCX7569730.1"/>
    </source>
</evidence>
<proteinExistence type="predicted"/>